<dbReference type="RefSeq" id="XP_040692963.1">
    <property type="nucleotide sequence ID" value="XM_040832695.1"/>
</dbReference>
<dbReference type="STRING" id="1073089.A0A1L9RWP7"/>
<feature type="region of interest" description="Disordered" evidence="1">
    <location>
        <begin position="87"/>
        <end position="133"/>
    </location>
</feature>
<proteinExistence type="predicted"/>
<evidence type="ECO:0000256" key="1">
    <source>
        <dbReference type="SAM" id="MobiDB-lite"/>
    </source>
</evidence>
<evidence type="ECO:0008006" key="4">
    <source>
        <dbReference type="Google" id="ProtNLM"/>
    </source>
</evidence>
<dbReference type="VEuPathDB" id="FungiDB:ASPWEDRAFT_25131"/>
<dbReference type="GeneID" id="63748543"/>
<name>A0A1L9RWP7_ASPWE</name>
<dbReference type="EMBL" id="KV878210">
    <property type="protein sequence ID" value="OJJ39287.1"/>
    <property type="molecule type" value="Genomic_DNA"/>
</dbReference>
<reference evidence="3" key="1">
    <citation type="journal article" date="2017" name="Genome Biol.">
        <title>Comparative genomics reveals high biological diversity and specific adaptations in the industrially and medically important fungal genus Aspergillus.</title>
        <authorList>
            <person name="de Vries R.P."/>
            <person name="Riley R."/>
            <person name="Wiebenga A."/>
            <person name="Aguilar-Osorio G."/>
            <person name="Amillis S."/>
            <person name="Uchima C.A."/>
            <person name="Anderluh G."/>
            <person name="Asadollahi M."/>
            <person name="Askin M."/>
            <person name="Barry K."/>
            <person name="Battaglia E."/>
            <person name="Bayram O."/>
            <person name="Benocci T."/>
            <person name="Braus-Stromeyer S.A."/>
            <person name="Caldana C."/>
            <person name="Canovas D."/>
            <person name="Cerqueira G.C."/>
            <person name="Chen F."/>
            <person name="Chen W."/>
            <person name="Choi C."/>
            <person name="Clum A."/>
            <person name="Dos Santos R.A."/>
            <person name="Damasio A.R."/>
            <person name="Diallinas G."/>
            <person name="Emri T."/>
            <person name="Fekete E."/>
            <person name="Flipphi M."/>
            <person name="Freyberg S."/>
            <person name="Gallo A."/>
            <person name="Gournas C."/>
            <person name="Habgood R."/>
            <person name="Hainaut M."/>
            <person name="Harispe M.L."/>
            <person name="Henrissat B."/>
            <person name="Hilden K.S."/>
            <person name="Hope R."/>
            <person name="Hossain A."/>
            <person name="Karabika E."/>
            <person name="Karaffa L."/>
            <person name="Karanyi Z."/>
            <person name="Krasevec N."/>
            <person name="Kuo A."/>
            <person name="Kusch H."/>
            <person name="LaButti K."/>
            <person name="Lagendijk E.L."/>
            <person name="Lapidus A."/>
            <person name="Levasseur A."/>
            <person name="Lindquist E."/>
            <person name="Lipzen A."/>
            <person name="Logrieco A.F."/>
            <person name="MacCabe A."/>
            <person name="Maekelae M.R."/>
            <person name="Malavazi I."/>
            <person name="Melin P."/>
            <person name="Meyer V."/>
            <person name="Mielnichuk N."/>
            <person name="Miskei M."/>
            <person name="Molnar A.P."/>
            <person name="Mule G."/>
            <person name="Ngan C.Y."/>
            <person name="Orejas M."/>
            <person name="Orosz E."/>
            <person name="Ouedraogo J.P."/>
            <person name="Overkamp K.M."/>
            <person name="Park H.-S."/>
            <person name="Perrone G."/>
            <person name="Piumi F."/>
            <person name="Punt P.J."/>
            <person name="Ram A.F."/>
            <person name="Ramon A."/>
            <person name="Rauscher S."/>
            <person name="Record E."/>
            <person name="Riano-Pachon D.M."/>
            <person name="Robert V."/>
            <person name="Roehrig J."/>
            <person name="Ruller R."/>
            <person name="Salamov A."/>
            <person name="Salih N.S."/>
            <person name="Samson R.A."/>
            <person name="Sandor E."/>
            <person name="Sanguinetti M."/>
            <person name="Schuetze T."/>
            <person name="Sepcic K."/>
            <person name="Shelest E."/>
            <person name="Sherlock G."/>
            <person name="Sophianopoulou V."/>
            <person name="Squina F.M."/>
            <person name="Sun H."/>
            <person name="Susca A."/>
            <person name="Todd R.B."/>
            <person name="Tsang A."/>
            <person name="Unkles S.E."/>
            <person name="van de Wiele N."/>
            <person name="van Rossen-Uffink D."/>
            <person name="Oliveira J.V."/>
            <person name="Vesth T.C."/>
            <person name="Visser J."/>
            <person name="Yu J.-H."/>
            <person name="Zhou M."/>
            <person name="Andersen M.R."/>
            <person name="Archer D.B."/>
            <person name="Baker S.E."/>
            <person name="Benoit I."/>
            <person name="Brakhage A.A."/>
            <person name="Braus G.H."/>
            <person name="Fischer R."/>
            <person name="Frisvad J.C."/>
            <person name="Goldman G.H."/>
            <person name="Houbraken J."/>
            <person name="Oakley B."/>
            <person name="Pocsi I."/>
            <person name="Scazzocchio C."/>
            <person name="Seiboth B."/>
            <person name="vanKuyk P.A."/>
            <person name="Wortman J."/>
            <person name="Dyer P.S."/>
            <person name="Grigoriev I.V."/>
        </authorList>
    </citation>
    <scope>NUCLEOTIDE SEQUENCE [LARGE SCALE GENOMIC DNA]</scope>
    <source>
        <strain evidence="3">DTO 134E9</strain>
    </source>
</reference>
<evidence type="ECO:0000313" key="2">
    <source>
        <dbReference type="EMBL" id="OJJ39287.1"/>
    </source>
</evidence>
<evidence type="ECO:0000313" key="3">
    <source>
        <dbReference type="Proteomes" id="UP000184383"/>
    </source>
</evidence>
<organism evidence="2 3">
    <name type="scientific">Aspergillus wentii DTO 134E9</name>
    <dbReference type="NCBI Taxonomy" id="1073089"/>
    <lineage>
        <taxon>Eukaryota</taxon>
        <taxon>Fungi</taxon>
        <taxon>Dikarya</taxon>
        <taxon>Ascomycota</taxon>
        <taxon>Pezizomycotina</taxon>
        <taxon>Eurotiomycetes</taxon>
        <taxon>Eurotiomycetidae</taxon>
        <taxon>Eurotiales</taxon>
        <taxon>Aspergillaceae</taxon>
        <taxon>Aspergillus</taxon>
        <taxon>Aspergillus subgen. Cremei</taxon>
    </lineage>
</organism>
<keyword evidence="3" id="KW-1185">Reference proteome</keyword>
<sequence>MSRITPLATRLASVSSAVPRATFPASPFAASRCISSTAARRTGPVDTTKDTLKKADRLVSDAAVKGINKGEQATEKIKNAVGIASEETKAKGEEVKGETAEAAGKSKEMAEEAKGKTEQAFGEAKDKAKKTFD</sequence>
<accession>A0A1L9RWP7</accession>
<gene>
    <name evidence="2" type="ORF">ASPWEDRAFT_25131</name>
</gene>
<dbReference type="Proteomes" id="UP000184383">
    <property type="component" value="Unassembled WGS sequence"/>
</dbReference>
<dbReference type="OrthoDB" id="4023585at2759"/>
<dbReference type="AlphaFoldDB" id="A0A1L9RWP7"/>
<protein>
    <recommendedName>
        <fullName evidence="4">LEA domain protein</fullName>
    </recommendedName>
</protein>